<accession>A0A8J3D1N8</accession>
<feature type="chain" id="PRO_5035306051" evidence="1">
    <location>
        <begin position="28"/>
        <end position="196"/>
    </location>
</feature>
<reference evidence="2" key="1">
    <citation type="journal article" date="2014" name="Int. J. Syst. Evol. Microbiol.">
        <title>Complete genome sequence of Corynebacterium casei LMG S-19264T (=DSM 44701T), isolated from a smear-ripened cheese.</title>
        <authorList>
            <consortium name="US DOE Joint Genome Institute (JGI-PGF)"/>
            <person name="Walter F."/>
            <person name="Albersmeier A."/>
            <person name="Kalinowski J."/>
            <person name="Ruckert C."/>
        </authorList>
    </citation>
    <scope>NUCLEOTIDE SEQUENCE</scope>
    <source>
        <strain evidence="2">KCTC 23224</strain>
    </source>
</reference>
<organism evidence="2 3">
    <name type="scientific">Mongoliitalea lutea</name>
    <dbReference type="NCBI Taxonomy" id="849756"/>
    <lineage>
        <taxon>Bacteria</taxon>
        <taxon>Pseudomonadati</taxon>
        <taxon>Bacteroidota</taxon>
        <taxon>Cytophagia</taxon>
        <taxon>Cytophagales</taxon>
        <taxon>Cyclobacteriaceae</taxon>
        <taxon>Mongoliitalea</taxon>
    </lineage>
</organism>
<name>A0A8J3D1N8_9BACT</name>
<proteinExistence type="predicted"/>
<feature type="signal peptide" evidence="1">
    <location>
        <begin position="1"/>
        <end position="27"/>
    </location>
</feature>
<dbReference type="PROSITE" id="PS51257">
    <property type="entry name" value="PROKAR_LIPOPROTEIN"/>
    <property type="match status" value="1"/>
</dbReference>
<keyword evidence="3" id="KW-1185">Reference proteome</keyword>
<keyword evidence="1" id="KW-0732">Signal</keyword>
<protein>
    <submittedName>
        <fullName evidence="2">Uncharacterized protein</fullName>
    </submittedName>
</protein>
<reference evidence="2" key="2">
    <citation type="submission" date="2020-09" db="EMBL/GenBank/DDBJ databases">
        <authorList>
            <person name="Sun Q."/>
            <person name="Kim S."/>
        </authorList>
    </citation>
    <scope>NUCLEOTIDE SEQUENCE</scope>
    <source>
        <strain evidence="2">KCTC 23224</strain>
    </source>
</reference>
<gene>
    <name evidence="2" type="ORF">GCM10008106_30520</name>
</gene>
<dbReference type="AlphaFoldDB" id="A0A8J3D1N8"/>
<sequence>MSYAMKKSATRYYYFFACILFFIGVQACNPASREASEADEPAYFPMKEYVEVLAEQLSGKNVARQITVNGETERKEDLFELEDWLNEFDFFIQNDINRPALASAYATTRSEEYLIHELKEGEKNKTRKLVVRYEDGQVKELSFFEKKENFFYTSEIRGVMFFNSGDGYLSHYLVESFQDVIWSKPNRMVVQGYVRY</sequence>
<dbReference type="Proteomes" id="UP000642809">
    <property type="component" value="Unassembled WGS sequence"/>
</dbReference>
<comment type="caution">
    <text evidence="2">The sequence shown here is derived from an EMBL/GenBank/DDBJ whole genome shotgun (WGS) entry which is preliminary data.</text>
</comment>
<evidence type="ECO:0000313" key="2">
    <source>
        <dbReference type="EMBL" id="GHB47592.1"/>
    </source>
</evidence>
<evidence type="ECO:0000256" key="1">
    <source>
        <dbReference type="SAM" id="SignalP"/>
    </source>
</evidence>
<dbReference type="EMBL" id="BMYF01000021">
    <property type="protein sequence ID" value="GHB47592.1"/>
    <property type="molecule type" value="Genomic_DNA"/>
</dbReference>
<evidence type="ECO:0000313" key="3">
    <source>
        <dbReference type="Proteomes" id="UP000642809"/>
    </source>
</evidence>